<gene>
    <name evidence="2" type="ORF">C2G38_2032274</name>
</gene>
<keyword evidence="2" id="KW-0808">Transferase</keyword>
<dbReference type="AlphaFoldDB" id="A0A397VPR8"/>
<dbReference type="OrthoDB" id="2425510at2759"/>
<evidence type="ECO:0000313" key="3">
    <source>
        <dbReference type="Proteomes" id="UP000266673"/>
    </source>
</evidence>
<comment type="caution">
    <text evidence="2">The sequence shown here is derived from an EMBL/GenBank/DDBJ whole genome shotgun (WGS) entry which is preliminary data.</text>
</comment>
<reference evidence="2 3" key="1">
    <citation type="submission" date="2018-06" db="EMBL/GenBank/DDBJ databases">
        <title>Comparative genomics reveals the genomic features of Rhizophagus irregularis, R. cerebriforme, R. diaphanum and Gigaspora rosea, and their symbiotic lifestyle signature.</title>
        <authorList>
            <person name="Morin E."/>
            <person name="San Clemente H."/>
            <person name="Chen E.C.H."/>
            <person name="De La Providencia I."/>
            <person name="Hainaut M."/>
            <person name="Kuo A."/>
            <person name="Kohler A."/>
            <person name="Murat C."/>
            <person name="Tang N."/>
            <person name="Roy S."/>
            <person name="Loubradou J."/>
            <person name="Henrissat B."/>
            <person name="Grigoriev I.V."/>
            <person name="Corradi N."/>
            <person name="Roux C."/>
            <person name="Martin F.M."/>
        </authorList>
    </citation>
    <scope>NUCLEOTIDE SEQUENCE [LARGE SCALE GENOMIC DNA]</scope>
    <source>
        <strain evidence="2 3">DAOM 194757</strain>
    </source>
</reference>
<protein>
    <submittedName>
        <fullName evidence="2">Glycosyltransferase Family 1 protein</fullName>
    </submittedName>
</protein>
<proteinExistence type="predicted"/>
<name>A0A397VPR8_9GLOM</name>
<keyword evidence="3" id="KW-1185">Reference proteome</keyword>
<feature type="transmembrane region" description="Helical" evidence="1">
    <location>
        <begin position="115"/>
        <end position="135"/>
    </location>
</feature>
<evidence type="ECO:0000313" key="2">
    <source>
        <dbReference type="EMBL" id="RIB23942.1"/>
    </source>
</evidence>
<dbReference type="SUPFAM" id="SSF53756">
    <property type="entry name" value="UDP-Glycosyltransferase/glycogen phosphorylase"/>
    <property type="match status" value="1"/>
</dbReference>
<dbReference type="Gene3D" id="3.40.50.2000">
    <property type="entry name" value="Glycogen Phosphorylase B"/>
    <property type="match status" value="1"/>
</dbReference>
<evidence type="ECO:0000256" key="1">
    <source>
        <dbReference type="SAM" id="Phobius"/>
    </source>
</evidence>
<keyword evidence="1" id="KW-1133">Transmembrane helix</keyword>
<dbReference type="EMBL" id="QKWP01000237">
    <property type="protein sequence ID" value="RIB23942.1"/>
    <property type="molecule type" value="Genomic_DNA"/>
</dbReference>
<organism evidence="2 3">
    <name type="scientific">Gigaspora rosea</name>
    <dbReference type="NCBI Taxonomy" id="44941"/>
    <lineage>
        <taxon>Eukaryota</taxon>
        <taxon>Fungi</taxon>
        <taxon>Fungi incertae sedis</taxon>
        <taxon>Mucoromycota</taxon>
        <taxon>Glomeromycotina</taxon>
        <taxon>Glomeromycetes</taxon>
        <taxon>Diversisporales</taxon>
        <taxon>Gigasporaceae</taxon>
        <taxon>Gigaspora</taxon>
    </lineage>
</organism>
<keyword evidence="1" id="KW-0812">Transmembrane</keyword>
<accession>A0A397VPR8</accession>
<sequence>MGDQSRNAEKVELTGMALRISKMNLKIDDIVLKVKRLLNEGSFKKNAERMQFLAKINSKRKDRAADLIEIAMNTVKYEGVEDENGRFTINNENLLRDWITPDSRMGFIRGNYLDVYAIAILLFLALSGSFGYALWKIARYSYNKFRSRNKNYRKDLKQKGE</sequence>
<keyword evidence="1" id="KW-0472">Membrane</keyword>
<dbReference type="GO" id="GO:0016740">
    <property type="term" value="F:transferase activity"/>
    <property type="evidence" value="ECO:0007669"/>
    <property type="project" value="UniProtKB-KW"/>
</dbReference>
<dbReference type="Proteomes" id="UP000266673">
    <property type="component" value="Unassembled WGS sequence"/>
</dbReference>